<keyword evidence="3" id="KW-1185">Reference proteome</keyword>
<comment type="caution">
    <text evidence="2">The sequence shown here is derived from an EMBL/GenBank/DDBJ whole genome shotgun (WGS) entry which is preliminary data.</text>
</comment>
<accession>A0A498KED3</accession>
<dbReference type="Proteomes" id="UP000290289">
    <property type="component" value="Chromosome 2"/>
</dbReference>
<organism evidence="2 3">
    <name type="scientific">Malus domestica</name>
    <name type="common">Apple</name>
    <name type="synonym">Pyrus malus</name>
    <dbReference type="NCBI Taxonomy" id="3750"/>
    <lineage>
        <taxon>Eukaryota</taxon>
        <taxon>Viridiplantae</taxon>
        <taxon>Streptophyta</taxon>
        <taxon>Embryophyta</taxon>
        <taxon>Tracheophyta</taxon>
        <taxon>Spermatophyta</taxon>
        <taxon>Magnoliopsida</taxon>
        <taxon>eudicotyledons</taxon>
        <taxon>Gunneridae</taxon>
        <taxon>Pentapetalae</taxon>
        <taxon>rosids</taxon>
        <taxon>fabids</taxon>
        <taxon>Rosales</taxon>
        <taxon>Rosaceae</taxon>
        <taxon>Amygdaloideae</taxon>
        <taxon>Maleae</taxon>
        <taxon>Malus</taxon>
    </lineage>
</organism>
<name>A0A498KED3_MALDO</name>
<evidence type="ECO:0008006" key="4">
    <source>
        <dbReference type="Google" id="ProtNLM"/>
    </source>
</evidence>
<evidence type="ECO:0000313" key="2">
    <source>
        <dbReference type="EMBL" id="RXI05746.1"/>
    </source>
</evidence>
<feature type="region of interest" description="Disordered" evidence="1">
    <location>
        <begin position="114"/>
        <end position="141"/>
    </location>
</feature>
<dbReference type="EMBL" id="RDQH01000328">
    <property type="protein sequence ID" value="RXI05746.1"/>
    <property type="molecule type" value="Genomic_DNA"/>
</dbReference>
<evidence type="ECO:0000256" key="1">
    <source>
        <dbReference type="SAM" id="MobiDB-lite"/>
    </source>
</evidence>
<feature type="non-terminal residue" evidence="2">
    <location>
        <position position="1"/>
    </location>
</feature>
<proteinExistence type="predicted"/>
<protein>
    <recommendedName>
        <fullName evidence="4">TIR domain-containing protein</fullName>
    </recommendedName>
</protein>
<reference evidence="2 3" key="1">
    <citation type="submission" date="2018-10" db="EMBL/GenBank/DDBJ databases">
        <title>A high-quality apple genome assembly.</title>
        <authorList>
            <person name="Hu J."/>
        </authorList>
    </citation>
    <scope>NUCLEOTIDE SEQUENCE [LARGE SCALE GENOMIC DNA]</scope>
    <source>
        <strain evidence="3">cv. HFTH1</strain>
        <tissue evidence="2">Young leaf</tissue>
    </source>
</reference>
<dbReference type="AlphaFoldDB" id="A0A498KED3"/>
<evidence type="ECO:0000313" key="3">
    <source>
        <dbReference type="Proteomes" id="UP000290289"/>
    </source>
</evidence>
<gene>
    <name evidence="2" type="ORF">DVH24_017788</name>
</gene>
<feature type="compositionally biased region" description="Basic and acidic residues" evidence="1">
    <location>
        <begin position="114"/>
        <end position="130"/>
    </location>
</feature>
<dbReference type="InterPro" id="IPR035897">
    <property type="entry name" value="Toll_tir_struct_dom_sf"/>
</dbReference>
<sequence>RRTLKLPVQLVNHDKRTLPIKSSFQKHEENIRKERVKQWREALYEAANLSGHDLKNENRLHTRQWVWWVSGLGTGGQSCREADFVRSVQTCSKKRMEQLSPWWPSLSRAWISAEQKEKKTRREEEGKGELARGNNGGSRRL</sequence>
<dbReference type="Gene3D" id="3.40.50.10140">
    <property type="entry name" value="Toll/interleukin-1 receptor homology (TIR) domain"/>
    <property type="match status" value="1"/>
</dbReference>